<evidence type="ECO:0000313" key="3">
    <source>
        <dbReference type="Proteomes" id="UP000663852"/>
    </source>
</evidence>
<accession>A0A815ATF6</accession>
<evidence type="ECO:0000259" key="1">
    <source>
        <dbReference type="Pfam" id="PF14216"/>
    </source>
</evidence>
<evidence type="ECO:0000313" key="2">
    <source>
        <dbReference type="EMBL" id="CAF1261706.1"/>
    </source>
</evidence>
<gene>
    <name evidence="2" type="ORF">EDS130_LOCUS28550</name>
</gene>
<dbReference type="Proteomes" id="UP000663852">
    <property type="component" value="Unassembled WGS sequence"/>
</dbReference>
<dbReference type="OrthoDB" id="272703at2759"/>
<dbReference type="InterPro" id="IPR025475">
    <property type="entry name" value="DUF4326"/>
</dbReference>
<name>A0A815ATF6_ADIRI</name>
<dbReference type="AlphaFoldDB" id="A0A815ATF6"/>
<dbReference type="Pfam" id="PF14216">
    <property type="entry name" value="DUF4326"/>
    <property type="match status" value="1"/>
</dbReference>
<feature type="domain" description="DUF4326" evidence="1">
    <location>
        <begin position="68"/>
        <end position="136"/>
    </location>
</feature>
<dbReference type="EMBL" id="CAJNOJ010000186">
    <property type="protein sequence ID" value="CAF1261706.1"/>
    <property type="molecule type" value="Genomic_DNA"/>
</dbReference>
<proteinExistence type="predicted"/>
<comment type="caution">
    <text evidence="2">The sequence shown here is derived from an EMBL/GenBank/DDBJ whole genome shotgun (WGS) entry which is preliminary data.</text>
</comment>
<organism evidence="2 3">
    <name type="scientific">Adineta ricciae</name>
    <name type="common">Rotifer</name>
    <dbReference type="NCBI Taxonomy" id="249248"/>
    <lineage>
        <taxon>Eukaryota</taxon>
        <taxon>Metazoa</taxon>
        <taxon>Spiralia</taxon>
        <taxon>Gnathifera</taxon>
        <taxon>Rotifera</taxon>
        <taxon>Eurotatoria</taxon>
        <taxon>Bdelloidea</taxon>
        <taxon>Adinetida</taxon>
        <taxon>Adinetidae</taxon>
        <taxon>Adineta</taxon>
    </lineage>
</organism>
<reference evidence="2" key="1">
    <citation type="submission" date="2021-02" db="EMBL/GenBank/DDBJ databases">
        <authorList>
            <person name="Nowell W R."/>
        </authorList>
    </citation>
    <scope>NUCLEOTIDE SEQUENCE</scope>
</reference>
<sequence length="151" mass="17292">MSFSPVTISVGIWDSSQGYPPNRCWKSTGKSIVYSQTDIRSKFIKLDKPTDETQPRLPIPPTVVHLRRAKGKVVQDCDVYIARACNMGGWNLPQKKFRKHIESNENNLLNDLHELEGKRLGCWCKPKPCHGDILCELFKREIQQLAKNISE</sequence>
<protein>
    <recommendedName>
        <fullName evidence="1">DUF4326 domain-containing protein</fullName>
    </recommendedName>
</protein>